<evidence type="ECO:0000256" key="7">
    <source>
        <dbReference type="SAM" id="SignalP"/>
    </source>
</evidence>
<dbReference type="GO" id="GO:0071944">
    <property type="term" value="C:cell periphery"/>
    <property type="evidence" value="ECO:0007669"/>
    <property type="project" value="UniProtKB-ARBA"/>
</dbReference>
<evidence type="ECO:0008006" key="10">
    <source>
        <dbReference type="Google" id="ProtNLM"/>
    </source>
</evidence>
<feature type="region of interest" description="Disordered" evidence="5">
    <location>
        <begin position="226"/>
        <end position="289"/>
    </location>
</feature>
<feature type="signal peptide" evidence="7">
    <location>
        <begin position="1"/>
        <end position="24"/>
    </location>
</feature>
<keyword evidence="9" id="KW-1185">Reference proteome</keyword>
<organism evidence="8 9">
    <name type="scientific">Imshaugia aleurites</name>
    <dbReference type="NCBI Taxonomy" id="172621"/>
    <lineage>
        <taxon>Eukaryota</taxon>
        <taxon>Fungi</taxon>
        <taxon>Dikarya</taxon>
        <taxon>Ascomycota</taxon>
        <taxon>Pezizomycotina</taxon>
        <taxon>Lecanoromycetes</taxon>
        <taxon>OSLEUM clade</taxon>
        <taxon>Lecanoromycetidae</taxon>
        <taxon>Lecanorales</taxon>
        <taxon>Lecanorineae</taxon>
        <taxon>Parmeliaceae</taxon>
        <taxon>Imshaugia</taxon>
    </lineage>
</organism>
<evidence type="ECO:0000313" key="9">
    <source>
        <dbReference type="Proteomes" id="UP000664534"/>
    </source>
</evidence>
<evidence type="ECO:0000256" key="6">
    <source>
        <dbReference type="SAM" id="Phobius"/>
    </source>
</evidence>
<evidence type="ECO:0000256" key="1">
    <source>
        <dbReference type="ARBA" id="ARBA00004167"/>
    </source>
</evidence>
<evidence type="ECO:0000256" key="4">
    <source>
        <dbReference type="ARBA" id="ARBA00023136"/>
    </source>
</evidence>
<keyword evidence="4 6" id="KW-0472">Membrane</keyword>
<feature type="compositionally biased region" description="Basic and acidic residues" evidence="5">
    <location>
        <begin position="264"/>
        <end position="273"/>
    </location>
</feature>
<comment type="subcellular location">
    <subcellularLocation>
        <location evidence="1">Membrane</location>
        <topology evidence="1">Single-pass membrane protein</topology>
    </subcellularLocation>
</comment>
<feature type="transmembrane region" description="Helical" evidence="6">
    <location>
        <begin position="195"/>
        <end position="219"/>
    </location>
</feature>
<dbReference type="AlphaFoldDB" id="A0A8H3F861"/>
<proteinExistence type="predicted"/>
<keyword evidence="2 6" id="KW-0812">Transmembrane</keyword>
<dbReference type="Proteomes" id="UP000664534">
    <property type="component" value="Unassembled WGS sequence"/>
</dbReference>
<evidence type="ECO:0000256" key="5">
    <source>
        <dbReference type="SAM" id="MobiDB-lite"/>
    </source>
</evidence>
<evidence type="ECO:0000256" key="3">
    <source>
        <dbReference type="ARBA" id="ARBA00022989"/>
    </source>
</evidence>
<dbReference type="EMBL" id="CAJPDT010000021">
    <property type="protein sequence ID" value="CAF9918855.1"/>
    <property type="molecule type" value="Genomic_DNA"/>
</dbReference>
<feature type="compositionally biased region" description="Low complexity" evidence="5">
    <location>
        <begin position="144"/>
        <end position="189"/>
    </location>
</feature>
<feature type="chain" id="PRO_5034484576" description="Mid2 domain-containing protein" evidence="7">
    <location>
        <begin position="25"/>
        <end position="289"/>
    </location>
</feature>
<reference evidence="8" key="1">
    <citation type="submission" date="2021-03" db="EMBL/GenBank/DDBJ databases">
        <authorList>
            <person name="Tagirdzhanova G."/>
        </authorList>
    </citation>
    <scope>NUCLEOTIDE SEQUENCE</scope>
</reference>
<keyword evidence="7" id="KW-0732">Signal</keyword>
<gene>
    <name evidence="8" type="ORF">IMSHALPRED_004446</name>
</gene>
<protein>
    <recommendedName>
        <fullName evidence="10">Mid2 domain-containing protein</fullName>
    </recommendedName>
</protein>
<dbReference type="GO" id="GO:0016020">
    <property type="term" value="C:membrane"/>
    <property type="evidence" value="ECO:0007669"/>
    <property type="project" value="UniProtKB-SubCell"/>
</dbReference>
<keyword evidence="3 6" id="KW-1133">Transmembrane helix</keyword>
<comment type="caution">
    <text evidence="8">The sequence shown here is derived from an EMBL/GenBank/DDBJ whole genome shotgun (WGS) entry which is preliminary data.</text>
</comment>
<sequence>MAFLLSLRRALIPSIAVIVSIASAESGANGTWLYPDPSTTPTFNYLDTLNASWTSDFSTPWLHLYCGVVNGNSSSPVLGELYNQTAPATGSLEFPLNYALEPFSCHFELSRQPAVGLGPPYALSGTFNVAIESNATPVTWSQNTAASPTASTGTSASTTPPSAASSTPSSSTPSSQSTTATQASGSSSLSQGAKIGLGVGIGLGVPALIAAAAAGFFMLRRRRNMGTRQPDHHKPELDAQSSAKPHLNAAGYATSKSGWSEMPADGKVHEKDGAPVALQTTGELEAPRF</sequence>
<dbReference type="InterPro" id="IPR051694">
    <property type="entry name" value="Immunoregulatory_rcpt-like"/>
</dbReference>
<evidence type="ECO:0000313" key="8">
    <source>
        <dbReference type="EMBL" id="CAF9918855.1"/>
    </source>
</evidence>
<feature type="region of interest" description="Disordered" evidence="5">
    <location>
        <begin position="141"/>
        <end position="189"/>
    </location>
</feature>
<name>A0A8H3F861_9LECA</name>
<dbReference type="OrthoDB" id="5367645at2759"/>
<dbReference type="PANTHER" id="PTHR15549">
    <property type="entry name" value="PAIRED IMMUNOGLOBULIN-LIKE TYPE 2 RECEPTOR"/>
    <property type="match status" value="1"/>
</dbReference>
<evidence type="ECO:0000256" key="2">
    <source>
        <dbReference type="ARBA" id="ARBA00022692"/>
    </source>
</evidence>
<accession>A0A8H3F861</accession>